<dbReference type="GO" id="GO:0016567">
    <property type="term" value="P:protein ubiquitination"/>
    <property type="evidence" value="ECO:0007669"/>
    <property type="project" value="InterPro"/>
</dbReference>
<keyword evidence="8" id="KW-1185">Reference proteome</keyword>
<evidence type="ECO:0000259" key="6">
    <source>
        <dbReference type="Pfam" id="PF01485"/>
    </source>
</evidence>
<accession>A0AAN8RBD7</accession>
<dbReference type="Pfam" id="PF01485">
    <property type="entry name" value="IBR"/>
    <property type="match status" value="1"/>
</dbReference>
<feature type="domain" description="IBR" evidence="6">
    <location>
        <begin position="611"/>
        <end position="654"/>
    </location>
</feature>
<dbReference type="GO" id="GO:0004842">
    <property type="term" value="F:ubiquitin-protein transferase activity"/>
    <property type="evidence" value="ECO:0007669"/>
    <property type="project" value="InterPro"/>
</dbReference>
<dbReference type="SUPFAM" id="SSF57850">
    <property type="entry name" value="RING/U-box"/>
    <property type="match status" value="1"/>
</dbReference>
<feature type="region of interest" description="Disordered" evidence="5">
    <location>
        <begin position="417"/>
        <end position="441"/>
    </location>
</feature>
<sequence>MAGGEPIPENPLIGTAAENFPTVTTQKPAPSCAVVSEHQSTEAETAPAEKTTMEDHQLENSTILVIPLEDQDAIRHFWEATGAMEEETKAEVAVEITLPEPRDGVSGEAPEVQTTPQETPAPPVVEPAATETPAVEASLPTPQAEETTQPTPTETRVEEPQPEAEAPAPEAAPAQAEQAPAPAPEVYRNRVTFRKICGTCEAAEFRTKCTATSCLACGDDFVLIFEDEADDEEARAKLSEETRPDCNPKDEGTAYCKTCLLDWFDNSMVWPHRETLPQHEGESVLELVVPFVSDAYMKRIRDIQAYWDDKEKLFCPVPTCSAYIPRSTYTITKEETITKTVTKPAKVKEEVAAASETQEQNIDTTAAAAPETTTETTVTTETTETTAPVATTTEQEERNITVEPEAVVQPAAQVNTETTVEVNTEPTANTEPTVTENTETAGQTTVEPNTEAIVESTTEVTAEVTTEATTEGTAEPTTEPTTNTNAPAAEPVTEEKAVEPTPELETETITEIVKKEYKTRLAICTSPTCQTPVCTLCRSHFHGLDTPCASRTDFFKEFMLSKFTKQKKEKAGENTENGEANGEQNANEDEDDDDDTDGEYDEDGEYEEYPNRYRQCVNCQNLVARHTGCDHMTCACGAAFCFYCGGEYGQYHSCLSDDDYLIGEGVGGIKITTDEGFLDDEGAAIVVNPLGVITREEEEANIAKWLDVIEFTENDEPRKSWKVKAGVEIEGPVKDELIFTEEENARLAKPMKDWKGKYY</sequence>
<keyword evidence="4" id="KW-0862">Zinc</keyword>
<feature type="compositionally biased region" description="Acidic residues" evidence="5">
    <location>
        <begin position="586"/>
        <end position="604"/>
    </location>
</feature>
<name>A0AAN8RBD7_9PEZI</name>
<reference evidence="7 8" key="1">
    <citation type="submission" date="2019-10" db="EMBL/GenBank/DDBJ databases">
        <authorList>
            <person name="Palmer J.M."/>
        </authorList>
    </citation>
    <scope>NUCLEOTIDE SEQUENCE [LARGE SCALE GENOMIC DNA]</scope>
    <source>
        <strain evidence="7 8">TWF718</strain>
    </source>
</reference>
<dbReference type="PANTHER" id="PTHR11685">
    <property type="entry name" value="RBR FAMILY RING FINGER AND IBR DOMAIN-CONTAINING"/>
    <property type="match status" value="1"/>
</dbReference>
<dbReference type="EMBL" id="JAVHNR010000010">
    <property type="protein sequence ID" value="KAK6331844.1"/>
    <property type="molecule type" value="Genomic_DNA"/>
</dbReference>
<feature type="compositionally biased region" description="Low complexity" evidence="5">
    <location>
        <begin position="163"/>
        <end position="180"/>
    </location>
</feature>
<gene>
    <name evidence="7" type="ORF">TWF718_002385</name>
</gene>
<dbReference type="CDD" id="cd22584">
    <property type="entry name" value="Rcat_RBR_unk"/>
    <property type="match status" value="1"/>
</dbReference>
<evidence type="ECO:0000256" key="4">
    <source>
        <dbReference type="ARBA" id="ARBA00022833"/>
    </source>
</evidence>
<feature type="compositionally biased region" description="Low complexity" evidence="5">
    <location>
        <begin position="108"/>
        <end position="118"/>
    </location>
</feature>
<feature type="compositionally biased region" description="Low complexity" evidence="5">
    <location>
        <begin position="574"/>
        <end position="585"/>
    </location>
</feature>
<keyword evidence="3" id="KW-0833">Ubl conjugation pathway</keyword>
<organism evidence="7 8">
    <name type="scientific">Orbilia javanica</name>
    <dbReference type="NCBI Taxonomy" id="47235"/>
    <lineage>
        <taxon>Eukaryota</taxon>
        <taxon>Fungi</taxon>
        <taxon>Dikarya</taxon>
        <taxon>Ascomycota</taxon>
        <taxon>Pezizomycotina</taxon>
        <taxon>Orbiliomycetes</taxon>
        <taxon>Orbiliales</taxon>
        <taxon>Orbiliaceae</taxon>
        <taxon>Orbilia</taxon>
    </lineage>
</organism>
<feature type="compositionally biased region" description="Low complexity" evidence="5">
    <location>
        <begin position="126"/>
        <end position="154"/>
    </location>
</feature>
<protein>
    <recommendedName>
        <fullName evidence="6">IBR domain-containing protein</fullName>
    </recommendedName>
</protein>
<keyword evidence="1" id="KW-0479">Metal-binding</keyword>
<evidence type="ECO:0000313" key="8">
    <source>
        <dbReference type="Proteomes" id="UP001313282"/>
    </source>
</evidence>
<evidence type="ECO:0000313" key="7">
    <source>
        <dbReference type="EMBL" id="KAK6331844.1"/>
    </source>
</evidence>
<feature type="region of interest" description="Disordered" evidence="5">
    <location>
        <begin position="566"/>
        <end position="604"/>
    </location>
</feature>
<evidence type="ECO:0000256" key="3">
    <source>
        <dbReference type="ARBA" id="ARBA00022786"/>
    </source>
</evidence>
<keyword evidence="2" id="KW-0863">Zinc-finger</keyword>
<dbReference type="GO" id="GO:0008270">
    <property type="term" value="F:zinc ion binding"/>
    <property type="evidence" value="ECO:0007669"/>
    <property type="project" value="UniProtKB-KW"/>
</dbReference>
<proteinExistence type="predicted"/>
<evidence type="ECO:0000256" key="5">
    <source>
        <dbReference type="SAM" id="MobiDB-lite"/>
    </source>
</evidence>
<feature type="region of interest" description="Disordered" evidence="5">
    <location>
        <begin position="466"/>
        <end position="504"/>
    </location>
</feature>
<comment type="caution">
    <text evidence="7">The sequence shown here is derived from an EMBL/GenBank/DDBJ whole genome shotgun (WGS) entry which is preliminary data.</text>
</comment>
<dbReference type="AlphaFoldDB" id="A0AAN8RBD7"/>
<feature type="compositionally biased region" description="Low complexity" evidence="5">
    <location>
        <begin position="466"/>
        <end position="491"/>
    </location>
</feature>
<evidence type="ECO:0000256" key="2">
    <source>
        <dbReference type="ARBA" id="ARBA00022771"/>
    </source>
</evidence>
<feature type="region of interest" description="Disordered" evidence="5">
    <location>
        <begin position="353"/>
        <end position="398"/>
    </location>
</feature>
<dbReference type="InterPro" id="IPR002867">
    <property type="entry name" value="IBR_dom"/>
</dbReference>
<evidence type="ECO:0000256" key="1">
    <source>
        <dbReference type="ARBA" id="ARBA00022723"/>
    </source>
</evidence>
<dbReference type="InterPro" id="IPR031127">
    <property type="entry name" value="E3_UB_ligase_RBR"/>
</dbReference>
<dbReference type="Gene3D" id="1.20.120.1750">
    <property type="match status" value="1"/>
</dbReference>
<feature type="compositionally biased region" description="Low complexity" evidence="5">
    <location>
        <begin position="364"/>
        <end position="393"/>
    </location>
</feature>
<feature type="region of interest" description="Disordered" evidence="5">
    <location>
        <begin position="99"/>
        <end position="183"/>
    </location>
</feature>
<dbReference type="Proteomes" id="UP001313282">
    <property type="component" value="Unassembled WGS sequence"/>
</dbReference>